<gene>
    <name evidence="2" type="ORF">METZ01_LOCUS11114</name>
</gene>
<proteinExistence type="predicted"/>
<name>A0A381NUN8_9ZZZZ</name>
<organism evidence="2">
    <name type="scientific">marine metagenome</name>
    <dbReference type="NCBI Taxonomy" id="408172"/>
    <lineage>
        <taxon>unclassified sequences</taxon>
        <taxon>metagenomes</taxon>
        <taxon>ecological metagenomes</taxon>
    </lineage>
</organism>
<feature type="region of interest" description="Disordered" evidence="1">
    <location>
        <begin position="172"/>
        <end position="220"/>
    </location>
</feature>
<evidence type="ECO:0000313" key="2">
    <source>
        <dbReference type="EMBL" id="SUZ58260.1"/>
    </source>
</evidence>
<accession>A0A381NUN8</accession>
<feature type="compositionally biased region" description="Gly residues" evidence="1">
    <location>
        <begin position="184"/>
        <end position="209"/>
    </location>
</feature>
<evidence type="ECO:0000256" key="1">
    <source>
        <dbReference type="SAM" id="MobiDB-lite"/>
    </source>
</evidence>
<dbReference type="EMBL" id="UINC01000608">
    <property type="protein sequence ID" value="SUZ58260.1"/>
    <property type="molecule type" value="Genomic_DNA"/>
</dbReference>
<protein>
    <submittedName>
        <fullName evidence="2">Uncharacterized protein</fullName>
    </submittedName>
</protein>
<sequence length="281" mass="30022">MNRNDSDLVEIALGPDNFIEPAVYDGGQPTTFPVVRYGGFGGPRERGVFGVVVPANFQGDVWWTLTTDGYTTKVPGRLESPGLIIKAAYELSATPQARGSLRPRIRFAENGPDVIGVEGMESPETFSTAVGEPIEVEFWAFDRGERDLRDVNMTLWKHQGPVEGEIAFESLVERPPPPDADAARGGGRGGQPGAAGGRGGRGGGRGFGRGAPVPPGPVNIGQSVRLPLEGDDADMGSFRATFDTPGEYVIRIRIDNFTSGDSSPGNQCCWSNGYVRVRVVE</sequence>
<reference evidence="2" key="1">
    <citation type="submission" date="2018-05" db="EMBL/GenBank/DDBJ databases">
        <authorList>
            <person name="Lanie J.A."/>
            <person name="Ng W.-L."/>
            <person name="Kazmierczak K.M."/>
            <person name="Andrzejewski T.M."/>
            <person name="Davidsen T.M."/>
            <person name="Wayne K.J."/>
            <person name="Tettelin H."/>
            <person name="Glass J.I."/>
            <person name="Rusch D."/>
            <person name="Podicherti R."/>
            <person name="Tsui H.-C.T."/>
            <person name="Winkler M.E."/>
        </authorList>
    </citation>
    <scope>NUCLEOTIDE SEQUENCE</scope>
</reference>
<dbReference type="AlphaFoldDB" id="A0A381NUN8"/>